<dbReference type="Gene3D" id="3.40.50.1110">
    <property type="entry name" value="SGNH hydrolase"/>
    <property type="match status" value="1"/>
</dbReference>
<comment type="caution">
    <text evidence="1">The sequence shown here is derived from an EMBL/GenBank/DDBJ whole genome shotgun (WGS) entry which is preliminary data.</text>
</comment>
<evidence type="ECO:0000313" key="2">
    <source>
        <dbReference type="Proteomes" id="UP000440578"/>
    </source>
</evidence>
<protein>
    <recommendedName>
        <fullName evidence="3">SGNH hydrolase-type esterase domain-containing protein</fullName>
    </recommendedName>
</protein>
<gene>
    <name evidence="1" type="ORF">FJT64_007817</name>
</gene>
<dbReference type="CDD" id="cd00229">
    <property type="entry name" value="SGNH_hydrolase"/>
    <property type="match status" value="1"/>
</dbReference>
<dbReference type="InterPro" id="IPR001087">
    <property type="entry name" value="GDSL"/>
</dbReference>
<proteinExistence type="predicted"/>
<dbReference type="Proteomes" id="UP000440578">
    <property type="component" value="Unassembled WGS sequence"/>
</dbReference>
<dbReference type="EMBL" id="VIIS01001682">
    <property type="protein sequence ID" value="KAF0294530.1"/>
    <property type="molecule type" value="Genomic_DNA"/>
</dbReference>
<keyword evidence="2" id="KW-1185">Reference proteome</keyword>
<evidence type="ECO:0000313" key="1">
    <source>
        <dbReference type="EMBL" id="KAF0294530.1"/>
    </source>
</evidence>
<sequence length="196" mass="21483">MHLVLGDSIARRATISSRLPDDLVLNRAKGGETWRSLLERLETEVAAWQTAATAANLLPGIVVLWLTGNEVYSRLSLLASFDKALLTTVGRTAAAVIARLKSADQVIVLGPLPRLAGEMHGVTWEYTAAYHLERTLVKLDTEAKIVPLGRALTRKISKNRHGLKGCEGWYLPDGIHLSPEGYQKLADIVPLWLTLS</sequence>
<evidence type="ECO:0008006" key="3">
    <source>
        <dbReference type="Google" id="ProtNLM"/>
    </source>
</evidence>
<organism evidence="1 2">
    <name type="scientific">Amphibalanus amphitrite</name>
    <name type="common">Striped barnacle</name>
    <name type="synonym">Balanus amphitrite</name>
    <dbReference type="NCBI Taxonomy" id="1232801"/>
    <lineage>
        <taxon>Eukaryota</taxon>
        <taxon>Metazoa</taxon>
        <taxon>Ecdysozoa</taxon>
        <taxon>Arthropoda</taxon>
        <taxon>Crustacea</taxon>
        <taxon>Multicrustacea</taxon>
        <taxon>Cirripedia</taxon>
        <taxon>Thoracica</taxon>
        <taxon>Thoracicalcarea</taxon>
        <taxon>Balanomorpha</taxon>
        <taxon>Balanoidea</taxon>
        <taxon>Balanidae</taxon>
        <taxon>Amphibalaninae</taxon>
        <taxon>Amphibalanus</taxon>
    </lineage>
</organism>
<name>A0A6A4VSY9_AMPAM</name>
<dbReference type="AlphaFoldDB" id="A0A6A4VSY9"/>
<accession>A0A6A4VSY9</accession>
<dbReference type="InterPro" id="IPR036514">
    <property type="entry name" value="SGNH_hydro_sf"/>
</dbReference>
<dbReference type="Pfam" id="PF00657">
    <property type="entry name" value="Lipase_GDSL"/>
    <property type="match status" value="1"/>
</dbReference>
<reference evidence="1 2" key="1">
    <citation type="submission" date="2019-07" db="EMBL/GenBank/DDBJ databases">
        <title>Draft genome assembly of a fouling barnacle, Amphibalanus amphitrite (Darwin, 1854): The first reference genome for Thecostraca.</title>
        <authorList>
            <person name="Kim W."/>
        </authorList>
    </citation>
    <scope>NUCLEOTIDE SEQUENCE [LARGE SCALE GENOMIC DNA]</scope>
    <source>
        <strain evidence="1">SNU_AA5</strain>
        <tissue evidence="1">Soma without cirri and trophi</tissue>
    </source>
</reference>
<dbReference type="GO" id="GO:0016788">
    <property type="term" value="F:hydrolase activity, acting on ester bonds"/>
    <property type="evidence" value="ECO:0007669"/>
    <property type="project" value="InterPro"/>
</dbReference>
<dbReference type="SUPFAM" id="SSF52266">
    <property type="entry name" value="SGNH hydrolase"/>
    <property type="match status" value="1"/>
</dbReference>